<feature type="domain" description="UBA" evidence="7">
    <location>
        <begin position="109"/>
        <end position="149"/>
    </location>
</feature>
<dbReference type="InterPro" id="IPR015940">
    <property type="entry name" value="UBA"/>
</dbReference>
<accession>A0A401NJ77</accession>
<dbReference type="FunFam" id="1.10.8.10:FF:000002">
    <property type="entry name" value="UV excision repair protein RAD23 homolog"/>
    <property type="match status" value="1"/>
</dbReference>
<name>A0A401NJ77_SCYTO</name>
<dbReference type="PRINTS" id="PR01839">
    <property type="entry name" value="RAD23PROTEIN"/>
</dbReference>
<dbReference type="Proteomes" id="UP000288216">
    <property type="component" value="Unassembled WGS sequence"/>
</dbReference>
<dbReference type="GO" id="GO:0006289">
    <property type="term" value="P:nucleotide-excision repair"/>
    <property type="evidence" value="ECO:0007669"/>
    <property type="project" value="UniProtKB-UniRule"/>
</dbReference>
<dbReference type="GO" id="GO:0031593">
    <property type="term" value="F:polyubiquitin modification-dependent protein binding"/>
    <property type="evidence" value="ECO:0007669"/>
    <property type="project" value="UniProtKB-UniRule"/>
</dbReference>
<organism evidence="9 10">
    <name type="scientific">Scyliorhinus torazame</name>
    <name type="common">Cloudy catshark</name>
    <name type="synonym">Catulus torazame</name>
    <dbReference type="NCBI Taxonomy" id="75743"/>
    <lineage>
        <taxon>Eukaryota</taxon>
        <taxon>Metazoa</taxon>
        <taxon>Chordata</taxon>
        <taxon>Craniata</taxon>
        <taxon>Vertebrata</taxon>
        <taxon>Chondrichthyes</taxon>
        <taxon>Elasmobranchii</taxon>
        <taxon>Galeomorphii</taxon>
        <taxon>Galeoidea</taxon>
        <taxon>Carcharhiniformes</taxon>
        <taxon>Scyliorhinidae</taxon>
        <taxon>Scyliorhinus</taxon>
    </lineage>
</organism>
<evidence type="ECO:0000256" key="6">
    <source>
        <dbReference type="SAM" id="MobiDB-lite"/>
    </source>
</evidence>
<dbReference type="InterPro" id="IPR009060">
    <property type="entry name" value="UBA-like_sf"/>
</dbReference>
<keyword evidence="3 5" id="KW-0234">DNA repair</keyword>
<evidence type="ECO:0000256" key="3">
    <source>
        <dbReference type="ARBA" id="ARBA00023204"/>
    </source>
</evidence>
<dbReference type="Gene3D" id="1.10.10.540">
    <property type="entry name" value="XPC-binding domain"/>
    <property type="match status" value="1"/>
</dbReference>
<evidence type="ECO:0000256" key="1">
    <source>
        <dbReference type="ARBA" id="ARBA00022737"/>
    </source>
</evidence>
<evidence type="ECO:0000313" key="10">
    <source>
        <dbReference type="Proteomes" id="UP000288216"/>
    </source>
</evidence>
<evidence type="ECO:0000259" key="7">
    <source>
        <dbReference type="PROSITE" id="PS50030"/>
    </source>
</evidence>
<dbReference type="Pfam" id="PF00240">
    <property type="entry name" value="ubiquitin"/>
    <property type="match status" value="1"/>
</dbReference>
<dbReference type="PROSITE" id="PS50030">
    <property type="entry name" value="UBA"/>
    <property type="match status" value="2"/>
</dbReference>
<dbReference type="EMBL" id="BFAA01003731">
    <property type="protein sequence ID" value="GCB60922.1"/>
    <property type="molecule type" value="Genomic_DNA"/>
</dbReference>
<evidence type="ECO:0000256" key="2">
    <source>
        <dbReference type="ARBA" id="ARBA00022763"/>
    </source>
</evidence>
<gene>
    <name evidence="9" type="ORF">scyTo_0009256</name>
</gene>
<dbReference type="PANTHER" id="PTHR10621:SF28">
    <property type="entry name" value="UV EXCISION REPAIR PROTEIN RAD23"/>
    <property type="match status" value="1"/>
</dbReference>
<dbReference type="AlphaFoldDB" id="A0A401NJ77"/>
<dbReference type="SUPFAM" id="SSF54236">
    <property type="entry name" value="Ubiquitin-like"/>
    <property type="match status" value="1"/>
</dbReference>
<dbReference type="CDD" id="cd14380">
    <property type="entry name" value="UBA2_Rad23"/>
    <property type="match status" value="1"/>
</dbReference>
<dbReference type="SMART" id="SM00727">
    <property type="entry name" value="STI1"/>
    <property type="match status" value="1"/>
</dbReference>
<dbReference type="InterPro" id="IPR006636">
    <property type="entry name" value="STI1_HS-bd"/>
</dbReference>
<feature type="region of interest" description="Disordered" evidence="6">
    <location>
        <begin position="153"/>
        <end position="183"/>
    </location>
</feature>
<comment type="subcellular location">
    <subcellularLocation>
        <location evidence="5">Nucleus</location>
    </subcellularLocation>
    <subcellularLocation>
        <location evidence="5">Cytoplasm</location>
    </subcellularLocation>
</comment>
<dbReference type="InterPro" id="IPR029071">
    <property type="entry name" value="Ubiquitin-like_domsf"/>
</dbReference>
<dbReference type="FunFam" id="1.10.8.10:FF:000003">
    <property type="entry name" value="UV excision repair protein RAD23 homolog"/>
    <property type="match status" value="1"/>
</dbReference>
<keyword evidence="5" id="KW-0963">Cytoplasm</keyword>
<dbReference type="NCBIfam" id="TIGR00601">
    <property type="entry name" value="rad23"/>
    <property type="match status" value="1"/>
</dbReference>
<keyword evidence="2 5" id="KW-0227">DNA damage</keyword>
<dbReference type="OMA" id="PHMLEPI"/>
<comment type="similarity">
    <text evidence="5">Belongs to the RAD23 family.</text>
</comment>
<dbReference type="OrthoDB" id="419317at2759"/>
<dbReference type="GO" id="GO:0043161">
    <property type="term" value="P:proteasome-mediated ubiquitin-dependent protein catabolic process"/>
    <property type="evidence" value="ECO:0007669"/>
    <property type="project" value="UniProtKB-UniRule"/>
</dbReference>
<evidence type="ECO:0000259" key="8">
    <source>
        <dbReference type="PROSITE" id="PS50053"/>
    </source>
</evidence>
<protein>
    <recommendedName>
        <fullName evidence="5">UV excision repair protein RAD23</fullName>
    </recommendedName>
</protein>
<sequence length="307" mass="34013">MVKSLKEKIEAEKGSDAFPAAGQKLIYAGKILNDDTQLKDYKIDEKNFVVVMVTKPKAAPATITEEKPKEEETKEETSAITEALNPRSVAEEIDLNLVETASSTLVTGQAYENLVAEIMSMGYEREQVLAALRASFNNPDRAVEYLLTGIPAEPEVPEEPQPRVTTQPPSQPASQSTPSSNPLEFLRTQPQFQQMRQIIQQNPALLPALLQQLGRDNPTLLQQITQHQEQFVQMLNDPLGEAGSEGAEGHGSPHTNYIQVTPQEKEAIERLKALGFPEGLVIQAYFACEKNENLAANFLLQQNFDDE</sequence>
<dbReference type="FunFam" id="1.10.10.540:FF:000001">
    <property type="entry name" value="UV excision repair protein RAD23 B"/>
    <property type="match status" value="1"/>
</dbReference>
<dbReference type="PANTHER" id="PTHR10621">
    <property type="entry name" value="UV EXCISION REPAIR PROTEIN RAD23"/>
    <property type="match status" value="1"/>
</dbReference>
<keyword evidence="10" id="KW-1185">Reference proteome</keyword>
<dbReference type="InterPro" id="IPR036353">
    <property type="entry name" value="XPC-bd_sf"/>
</dbReference>
<keyword evidence="1" id="KW-0677">Repeat</keyword>
<dbReference type="GO" id="GO:0005829">
    <property type="term" value="C:cytosol"/>
    <property type="evidence" value="ECO:0007669"/>
    <property type="project" value="TreeGrafter"/>
</dbReference>
<feature type="domain" description="UBA" evidence="7">
    <location>
        <begin position="262"/>
        <end position="302"/>
    </location>
</feature>
<dbReference type="GO" id="GO:0043130">
    <property type="term" value="F:ubiquitin binding"/>
    <property type="evidence" value="ECO:0007669"/>
    <property type="project" value="UniProtKB-UniRule"/>
</dbReference>
<reference evidence="9 10" key="1">
    <citation type="journal article" date="2018" name="Nat. Ecol. Evol.">
        <title>Shark genomes provide insights into elasmobranch evolution and the origin of vertebrates.</title>
        <authorList>
            <person name="Hara Y"/>
            <person name="Yamaguchi K"/>
            <person name="Onimaru K"/>
            <person name="Kadota M"/>
            <person name="Koyanagi M"/>
            <person name="Keeley SD"/>
            <person name="Tatsumi K"/>
            <person name="Tanaka K"/>
            <person name="Motone F"/>
            <person name="Kageyama Y"/>
            <person name="Nozu R"/>
            <person name="Adachi N"/>
            <person name="Nishimura O"/>
            <person name="Nakagawa R"/>
            <person name="Tanegashima C"/>
            <person name="Kiyatake I"/>
            <person name="Matsumoto R"/>
            <person name="Murakumo K"/>
            <person name="Nishida K"/>
            <person name="Terakita A"/>
            <person name="Kuratani S"/>
            <person name="Sato K"/>
            <person name="Hyodo S Kuraku.S."/>
        </authorList>
    </citation>
    <scope>NUCLEOTIDE SEQUENCE [LARGE SCALE GENOMIC DNA]</scope>
</reference>
<dbReference type="GO" id="GO:0003684">
    <property type="term" value="F:damaged DNA binding"/>
    <property type="evidence" value="ECO:0007669"/>
    <property type="project" value="UniProtKB-UniRule"/>
</dbReference>
<dbReference type="PROSITE" id="PS50053">
    <property type="entry name" value="UBIQUITIN_2"/>
    <property type="match status" value="1"/>
</dbReference>
<dbReference type="GO" id="GO:0070628">
    <property type="term" value="F:proteasome binding"/>
    <property type="evidence" value="ECO:0007669"/>
    <property type="project" value="TreeGrafter"/>
</dbReference>
<dbReference type="Gene3D" id="1.10.8.10">
    <property type="entry name" value="DNA helicase RuvA subunit, C-terminal domain"/>
    <property type="match status" value="2"/>
</dbReference>
<dbReference type="SUPFAM" id="SSF46934">
    <property type="entry name" value="UBA-like"/>
    <property type="match status" value="2"/>
</dbReference>
<feature type="compositionally biased region" description="Low complexity" evidence="6">
    <location>
        <begin position="165"/>
        <end position="182"/>
    </location>
</feature>
<dbReference type="Gene3D" id="3.10.20.90">
    <property type="entry name" value="Phosphatidylinositol 3-kinase Catalytic Subunit, Chain A, domain 1"/>
    <property type="match status" value="1"/>
</dbReference>
<dbReference type="Pfam" id="PF09280">
    <property type="entry name" value="XPC-binding"/>
    <property type="match status" value="1"/>
</dbReference>
<dbReference type="InterPro" id="IPR015360">
    <property type="entry name" value="XPC-bd"/>
</dbReference>
<keyword evidence="4 5" id="KW-0539">Nucleus</keyword>
<comment type="function">
    <text evidence="5">Multiubiquitin chain receptor involved in modulation of proteasomal degradation. Involved in nucleotide excision repair.</text>
</comment>
<evidence type="ECO:0000256" key="5">
    <source>
        <dbReference type="RuleBase" id="RU367049"/>
    </source>
</evidence>
<evidence type="ECO:0000256" key="4">
    <source>
        <dbReference type="ARBA" id="ARBA00023242"/>
    </source>
</evidence>
<comment type="caution">
    <text evidence="9">The sequence shown here is derived from an EMBL/GenBank/DDBJ whole genome shotgun (WGS) entry which is preliminary data.</text>
</comment>
<dbReference type="SUPFAM" id="SSF101238">
    <property type="entry name" value="XPC-binding domain"/>
    <property type="match status" value="1"/>
</dbReference>
<dbReference type="InterPro" id="IPR004806">
    <property type="entry name" value="Rad23"/>
</dbReference>
<dbReference type="GO" id="GO:0005654">
    <property type="term" value="C:nucleoplasm"/>
    <property type="evidence" value="ECO:0007669"/>
    <property type="project" value="TreeGrafter"/>
</dbReference>
<dbReference type="Pfam" id="PF00627">
    <property type="entry name" value="UBA"/>
    <property type="match status" value="2"/>
</dbReference>
<dbReference type="SMART" id="SM00165">
    <property type="entry name" value="UBA"/>
    <property type="match status" value="2"/>
</dbReference>
<dbReference type="InterPro" id="IPR000626">
    <property type="entry name" value="Ubiquitin-like_dom"/>
</dbReference>
<dbReference type="STRING" id="75743.A0A401NJ77"/>
<proteinExistence type="inferred from homology"/>
<feature type="domain" description="Ubiquitin-like" evidence="8">
    <location>
        <begin position="1"/>
        <end position="58"/>
    </location>
</feature>
<evidence type="ECO:0000313" key="9">
    <source>
        <dbReference type="EMBL" id="GCB60922.1"/>
    </source>
</evidence>